<keyword evidence="3" id="KW-0804">Transcription</keyword>
<evidence type="ECO:0000256" key="5">
    <source>
        <dbReference type="SAM" id="MobiDB-lite"/>
    </source>
</evidence>
<gene>
    <name evidence="7" type="ORF">NTJ_00382</name>
</gene>
<keyword evidence="4" id="KW-0539">Nucleus</keyword>
<evidence type="ECO:0000256" key="4">
    <source>
        <dbReference type="ARBA" id="ARBA00023242"/>
    </source>
</evidence>
<organism evidence="7 8">
    <name type="scientific">Nesidiocoris tenuis</name>
    <dbReference type="NCBI Taxonomy" id="355587"/>
    <lineage>
        <taxon>Eukaryota</taxon>
        <taxon>Metazoa</taxon>
        <taxon>Ecdysozoa</taxon>
        <taxon>Arthropoda</taxon>
        <taxon>Hexapoda</taxon>
        <taxon>Insecta</taxon>
        <taxon>Pterygota</taxon>
        <taxon>Neoptera</taxon>
        <taxon>Paraneoptera</taxon>
        <taxon>Hemiptera</taxon>
        <taxon>Heteroptera</taxon>
        <taxon>Panheteroptera</taxon>
        <taxon>Cimicomorpha</taxon>
        <taxon>Miridae</taxon>
        <taxon>Dicyphina</taxon>
        <taxon>Nesidiocoris</taxon>
    </lineage>
</organism>
<dbReference type="SUPFAM" id="SSF48371">
    <property type="entry name" value="ARM repeat"/>
    <property type="match status" value="1"/>
</dbReference>
<dbReference type="InterPro" id="IPR013087">
    <property type="entry name" value="Znf_C2H2_type"/>
</dbReference>
<feature type="compositionally biased region" description="Low complexity" evidence="5">
    <location>
        <begin position="731"/>
        <end position="743"/>
    </location>
</feature>
<evidence type="ECO:0000313" key="8">
    <source>
        <dbReference type="Proteomes" id="UP001307889"/>
    </source>
</evidence>
<keyword evidence="8" id="KW-1185">Reference proteome</keyword>
<evidence type="ECO:0000259" key="6">
    <source>
        <dbReference type="PROSITE" id="PS51011"/>
    </source>
</evidence>
<dbReference type="Gene3D" id="1.10.150.60">
    <property type="entry name" value="ARID DNA-binding domain"/>
    <property type="match status" value="1"/>
</dbReference>
<proteinExistence type="predicted"/>
<dbReference type="InterPro" id="IPR052406">
    <property type="entry name" value="Chromatin_Remodeling_Comp"/>
</dbReference>
<keyword evidence="2" id="KW-0805">Transcription regulation</keyword>
<sequence length="1065" mass="119048">MNHFETNRSRVRRQQFINDLMGFHAAFGTPLVRLPKLNGQDVDLLALYETVTELGGWERVSDTNQWTNVNERLHLPVGCVNSSVALKQVYLRYLDKYEKTHFVHKGFRGEPEDDMDFNVTRMNKQSARSLFNTPTTYNDEQHYLTEEQRSLLGLNALGERGKIEKLCMSLMSPLPNEQDFAINVCCLLSLQYQENPVDLRNHPKLLVNLLAHAGVFADSYLRDYFIELYEKDRGHEMKLFWINSIKHDALSWLTNENNFRIGMSKDDDCIMADVPDRSYLTEHLTNYDFFISRICQIARVILNFTEHYDNAAFLASDVTAVRFVLLCCDCKNERICEFGWDILCSIAWRICLRTVGFKEVTLLVCEAVTSENISLVVASLRVLSQLALVESNSNILLESVDREIFFKLCTYLTLQDVFVILCTLETLYSLSQSEKVFCDRIFHTAGMISLLVLLLRFRIPVSATFGTWKTVRITERVVSEDGTRTLSEKEHGQLSVRPPVEIVPPMPYHQQYYVPPAPDVSQGTSLQNVSNESIQLRPPPPPVQRVHDLQSTSQQQKCCTPSPMETCYLPPQPQKDETASASKDHQTMMSPVPQQRRNSLLASGLKNMVSPQNGVKPTTVTVSTVGPAITLKAHLEEPVTKIVKITNPSSRTLIESMKSMNKSSLKADGDLMKNTSYVTKSVTLNGKEYYVATPLSPPPSKSEESSNSSNSDDSQDKVVTNNSNHCGGVGSSEENSNSSISNSDTAASQKDLSLSVSKDFSGHILPKENEKNKSKAECNKVVDEAVPTTPPVPAVMVNGVSEEIKVNGLPEPTTTPTPPGDYLCEWRSCLRKFTSPQSVFTHITTSHCPQTMLDGQCRWGACTAGKMVYKFLIRHIIAVHCDPAKMQPTRTRPPEPRSRTGLVERRMLLRQQQMAARSSVLRPSLMPHPSRPSLPSTSFAHSPCPMPVGLPMATPPMAGEQIPGGHHFPLQPPGPAQHQPPVHYPYPVAPRYYSGPPPLANTPAGEKIAESIRLTSALVLRNVARMCPSSRLAILQHEQQIVEIAASEMDASKAAAECLYYLRVV</sequence>
<evidence type="ECO:0000256" key="3">
    <source>
        <dbReference type="ARBA" id="ARBA00023163"/>
    </source>
</evidence>
<dbReference type="SMART" id="SM00501">
    <property type="entry name" value="BRIGHT"/>
    <property type="match status" value="1"/>
</dbReference>
<dbReference type="InterPro" id="IPR016024">
    <property type="entry name" value="ARM-type_fold"/>
</dbReference>
<dbReference type="InterPro" id="IPR001606">
    <property type="entry name" value="ARID_dom"/>
</dbReference>
<name>A0ABN7ABF0_9HEMI</name>
<dbReference type="PANTHER" id="PTHR22970:SF14">
    <property type="entry name" value="AT-RICH INTERACTIVE DOMAIN-CONTAINING PROTEIN 2"/>
    <property type="match status" value="1"/>
</dbReference>
<dbReference type="Pfam" id="PF01388">
    <property type="entry name" value="ARID"/>
    <property type="match status" value="1"/>
</dbReference>
<keyword evidence="1" id="KW-0156">Chromatin regulator</keyword>
<reference evidence="7 8" key="1">
    <citation type="submission" date="2023-09" db="EMBL/GenBank/DDBJ databases">
        <title>Nesidiocoris tenuis whole genome shotgun sequence.</title>
        <authorList>
            <person name="Shibata T."/>
            <person name="Shimoda M."/>
            <person name="Kobayashi T."/>
            <person name="Uehara T."/>
        </authorList>
    </citation>
    <scope>NUCLEOTIDE SEQUENCE [LARGE SCALE GENOMIC DNA]</scope>
    <source>
        <strain evidence="7 8">Japan</strain>
    </source>
</reference>
<dbReference type="PROSITE" id="PS51011">
    <property type="entry name" value="ARID"/>
    <property type="match status" value="1"/>
</dbReference>
<feature type="region of interest" description="Disordered" evidence="5">
    <location>
        <begin position="690"/>
        <end position="750"/>
    </location>
</feature>
<feature type="domain" description="ARID" evidence="6">
    <location>
        <begin position="10"/>
        <end position="102"/>
    </location>
</feature>
<evidence type="ECO:0000256" key="2">
    <source>
        <dbReference type="ARBA" id="ARBA00023015"/>
    </source>
</evidence>
<dbReference type="PROSITE" id="PS00028">
    <property type="entry name" value="ZINC_FINGER_C2H2_1"/>
    <property type="match status" value="1"/>
</dbReference>
<dbReference type="SUPFAM" id="SSF46774">
    <property type="entry name" value="ARID-like"/>
    <property type="match status" value="1"/>
</dbReference>
<dbReference type="Proteomes" id="UP001307889">
    <property type="component" value="Chromosome 1"/>
</dbReference>
<evidence type="ECO:0000256" key="1">
    <source>
        <dbReference type="ARBA" id="ARBA00022853"/>
    </source>
</evidence>
<accession>A0ABN7ABF0</accession>
<evidence type="ECO:0000313" key="7">
    <source>
        <dbReference type="EMBL" id="BES87577.1"/>
    </source>
</evidence>
<dbReference type="SMART" id="SM01014">
    <property type="entry name" value="ARID"/>
    <property type="match status" value="1"/>
</dbReference>
<protein>
    <submittedName>
        <fullName evidence="7">Brahma associated protein 170kD</fullName>
    </submittedName>
</protein>
<dbReference type="PANTHER" id="PTHR22970">
    <property type="entry name" value="AT-RICH INTERACTIVE DOMAIN-CONTAINING PROTEIN 2"/>
    <property type="match status" value="1"/>
</dbReference>
<dbReference type="EMBL" id="AP028909">
    <property type="protein sequence ID" value="BES87577.1"/>
    <property type="molecule type" value="Genomic_DNA"/>
</dbReference>
<dbReference type="InterPro" id="IPR036431">
    <property type="entry name" value="ARID_dom_sf"/>
</dbReference>